<dbReference type="EMBL" id="JASAOG010000306">
    <property type="protein sequence ID" value="KAK0040771.1"/>
    <property type="molecule type" value="Genomic_DNA"/>
</dbReference>
<name>A0AAD8AQZ3_BIOPF</name>
<accession>A0AAD8AQZ3</accession>
<reference evidence="1" key="2">
    <citation type="submission" date="2023-04" db="EMBL/GenBank/DDBJ databases">
        <authorList>
            <person name="Bu L."/>
            <person name="Lu L."/>
            <person name="Laidemitt M.R."/>
            <person name="Zhang S.M."/>
            <person name="Mutuku M."/>
            <person name="Mkoji G."/>
            <person name="Steinauer M."/>
            <person name="Loker E.S."/>
        </authorList>
    </citation>
    <scope>NUCLEOTIDE SEQUENCE</scope>
    <source>
        <strain evidence="1">KasaAsao</strain>
        <tissue evidence="1">Whole Snail</tissue>
    </source>
</reference>
<reference evidence="1" key="1">
    <citation type="journal article" date="2023" name="PLoS Negl. Trop. Dis.">
        <title>A genome sequence for Biomphalaria pfeifferi, the major vector snail for the human-infecting parasite Schistosoma mansoni.</title>
        <authorList>
            <person name="Bu L."/>
            <person name="Lu L."/>
            <person name="Laidemitt M.R."/>
            <person name="Zhang S.M."/>
            <person name="Mutuku M."/>
            <person name="Mkoji G."/>
            <person name="Steinauer M."/>
            <person name="Loker E.S."/>
        </authorList>
    </citation>
    <scope>NUCLEOTIDE SEQUENCE</scope>
    <source>
        <strain evidence="1">KasaAsao</strain>
    </source>
</reference>
<organism evidence="1 2">
    <name type="scientific">Biomphalaria pfeifferi</name>
    <name type="common">Bloodfluke planorb</name>
    <name type="synonym">Freshwater snail</name>
    <dbReference type="NCBI Taxonomy" id="112525"/>
    <lineage>
        <taxon>Eukaryota</taxon>
        <taxon>Metazoa</taxon>
        <taxon>Spiralia</taxon>
        <taxon>Lophotrochozoa</taxon>
        <taxon>Mollusca</taxon>
        <taxon>Gastropoda</taxon>
        <taxon>Heterobranchia</taxon>
        <taxon>Euthyneura</taxon>
        <taxon>Panpulmonata</taxon>
        <taxon>Hygrophila</taxon>
        <taxon>Lymnaeoidea</taxon>
        <taxon>Planorbidae</taxon>
        <taxon>Biomphalaria</taxon>
    </lineage>
</organism>
<evidence type="ECO:0000313" key="2">
    <source>
        <dbReference type="Proteomes" id="UP001233172"/>
    </source>
</evidence>
<proteinExistence type="predicted"/>
<dbReference type="Proteomes" id="UP001233172">
    <property type="component" value="Unassembled WGS sequence"/>
</dbReference>
<protein>
    <submittedName>
        <fullName evidence="1">Potassium voltage-gated channel subfamily KQT member 1</fullName>
    </submittedName>
</protein>
<comment type="caution">
    <text evidence="1">The sequence shown here is derived from an EMBL/GenBank/DDBJ whole genome shotgun (WGS) entry which is preliminary data.</text>
</comment>
<dbReference type="AlphaFoldDB" id="A0AAD8AQZ3"/>
<keyword evidence="2" id="KW-1185">Reference proteome</keyword>
<evidence type="ECO:0000313" key="1">
    <source>
        <dbReference type="EMBL" id="KAK0040771.1"/>
    </source>
</evidence>
<gene>
    <name evidence="1" type="ORF">Bpfe_029803</name>
</gene>
<sequence>MLVTVSLVPLQRPVAGMRFLRSMMTEPILISSLCGGQYGLDQTIGKPAYYGNIRDKEKLTLCSRIGRIETQINRMDLKLDQTIVLLNILVHQQKHPTPSEDTSPETLENS</sequence>